<feature type="region of interest" description="Disordered" evidence="1">
    <location>
        <begin position="1"/>
        <end position="41"/>
    </location>
</feature>
<feature type="compositionally biased region" description="Pro residues" evidence="1">
    <location>
        <begin position="8"/>
        <end position="20"/>
    </location>
</feature>
<dbReference type="EMBL" id="VJMH01000001">
    <property type="protein sequence ID" value="KAF0720827.1"/>
    <property type="molecule type" value="Genomic_DNA"/>
</dbReference>
<gene>
    <name evidence="3" type="primary">Aste57867_22</name>
    <name evidence="2" type="ORF">As57867_000022</name>
    <name evidence="3" type="ORF">ASTE57867_22</name>
</gene>
<evidence type="ECO:0000313" key="4">
    <source>
        <dbReference type="Proteomes" id="UP000332933"/>
    </source>
</evidence>
<sequence length="305" mass="33408">MVYKPRPRLTPSPQPAPPRPDQLKPKATPSPDYVYIPPPAASRRSNNTVEFPPLALWSQSPCLQDKCQDDFIHCVSSYDGCACYPGLLYCAQVSCPYEAPNALHSCHHAHAQRPSCRLECGLWKYPTRYSHATYKVVSSVRIQGTTAGAFAGSEYDFAQAVLAVVQTSPDKTVYFNEILDTRLVAMPQGMTRGNVPPTVLTIDFEVAVASRNTMQQVQRALEDDMIRCPSGASILANSLVEHGVLFNATQLSVAYALTAVEFVDSPPWDTVLLFIVVVLIVIVFVPNDRSCSGLVECGDCDCCCD</sequence>
<name>A0A485K6H4_9STRA</name>
<reference evidence="2" key="2">
    <citation type="submission" date="2019-06" db="EMBL/GenBank/DDBJ databases">
        <title>Genomics analysis of Aphanomyces spp. identifies a new class of oomycete effector associated with host adaptation.</title>
        <authorList>
            <person name="Gaulin E."/>
        </authorList>
    </citation>
    <scope>NUCLEOTIDE SEQUENCE</scope>
    <source>
        <strain evidence="2">CBS 578.67</strain>
    </source>
</reference>
<protein>
    <submittedName>
        <fullName evidence="3">Aste57867_22 protein</fullName>
    </submittedName>
</protein>
<dbReference type="OrthoDB" id="78106at2759"/>
<evidence type="ECO:0000256" key="1">
    <source>
        <dbReference type="SAM" id="MobiDB-lite"/>
    </source>
</evidence>
<proteinExistence type="predicted"/>
<organism evidence="3 4">
    <name type="scientific">Aphanomyces stellatus</name>
    <dbReference type="NCBI Taxonomy" id="120398"/>
    <lineage>
        <taxon>Eukaryota</taxon>
        <taxon>Sar</taxon>
        <taxon>Stramenopiles</taxon>
        <taxon>Oomycota</taxon>
        <taxon>Saprolegniomycetes</taxon>
        <taxon>Saprolegniales</taxon>
        <taxon>Verrucalvaceae</taxon>
        <taxon>Aphanomyces</taxon>
    </lineage>
</organism>
<accession>A0A485K6H4</accession>
<dbReference type="EMBL" id="CAADRA010000001">
    <property type="protein sequence ID" value="VFT77248.1"/>
    <property type="molecule type" value="Genomic_DNA"/>
</dbReference>
<reference evidence="3 4" key="1">
    <citation type="submission" date="2019-03" db="EMBL/GenBank/DDBJ databases">
        <authorList>
            <person name="Gaulin E."/>
            <person name="Dumas B."/>
        </authorList>
    </citation>
    <scope>NUCLEOTIDE SEQUENCE [LARGE SCALE GENOMIC DNA]</scope>
    <source>
        <strain evidence="3">CBS 568.67</strain>
    </source>
</reference>
<keyword evidence="4" id="KW-1185">Reference proteome</keyword>
<evidence type="ECO:0000313" key="2">
    <source>
        <dbReference type="EMBL" id="KAF0720827.1"/>
    </source>
</evidence>
<evidence type="ECO:0000313" key="3">
    <source>
        <dbReference type="EMBL" id="VFT77248.1"/>
    </source>
</evidence>
<dbReference type="AlphaFoldDB" id="A0A485K6H4"/>
<dbReference type="Proteomes" id="UP000332933">
    <property type="component" value="Unassembled WGS sequence"/>
</dbReference>